<keyword evidence="2" id="KW-1185">Reference proteome</keyword>
<protein>
    <submittedName>
        <fullName evidence="1">Uncharacterized protein</fullName>
    </submittedName>
</protein>
<name>A0AAV7RCY8_PLEWA</name>
<gene>
    <name evidence="1" type="ORF">NDU88_003464</name>
</gene>
<organism evidence="1 2">
    <name type="scientific">Pleurodeles waltl</name>
    <name type="common">Iberian ribbed newt</name>
    <dbReference type="NCBI Taxonomy" id="8319"/>
    <lineage>
        <taxon>Eukaryota</taxon>
        <taxon>Metazoa</taxon>
        <taxon>Chordata</taxon>
        <taxon>Craniata</taxon>
        <taxon>Vertebrata</taxon>
        <taxon>Euteleostomi</taxon>
        <taxon>Amphibia</taxon>
        <taxon>Batrachia</taxon>
        <taxon>Caudata</taxon>
        <taxon>Salamandroidea</taxon>
        <taxon>Salamandridae</taxon>
        <taxon>Pleurodelinae</taxon>
        <taxon>Pleurodeles</taxon>
    </lineage>
</organism>
<sequence>MTSMNWGGRVADLEHTIDSRSEDQEALWRKVTALEEQQIDLQVMQEDIENKSRRNNIRIREGPRGMEGTDIVAFTAELHHKI</sequence>
<reference evidence="1" key="1">
    <citation type="journal article" date="2022" name="bioRxiv">
        <title>Sequencing and chromosome-scale assembly of the giantPleurodeles waltlgenome.</title>
        <authorList>
            <person name="Brown T."/>
            <person name="Elewa A."/>
            <person name="Iarovenko S."/>
            <person name="Subramanian E."/>
            <person name="Araus A.J."/>
            <person name="Petzold A."/>
            <person name="Susuki M."/>
            <person name="Suzuki K.-i.T."/>
            <person name="Hayashi T."/>
            <person name="Toyoda A."/>
            <person name="Oliveira C."/>
            <person name="Osipova E."/>
            <person name="Leigh N.D."/>
            <person name="Simon A."/>
            <person name="Yun M.H."/>
        </authorList>
    </citation>
    <scope>NUCLEOTIDE SEQUENCE</scope>
    <source>
        <strain evidence="1">20211129_DDA</strain>
        <tissue evidence="1">Liver</tissue>
    </source>
</reference>
<comment type="caution">
    <text evidence="1">The sequence shown here is derived from an EMBL/GenBank/DDBJ whole genome shotgun (WGS) entry which is preliminary data.</text>
</comment>
<evidence type="ECO:0000313" key="1">
    <source>
        <dbReference type="EMBL" id="KAJ1150674.1"/>
    </source>
</evidence>
<proteinExistence type="predicted"/>
<dbReference type="Proteomes" id="UP001066276">
    <property type="component" value="Chromosome 5"/>
</dbReference>
<evidence type="ECO:0000313" key="2">
    <source>
        <dbReference type="Proteomes" id="UP001066276"/>
    </source>
</evidence>
<accession>A0AAV7RCY8</accession>
<dbReference type="EMBL" id="JANPWB010000009">
    <property type="protein sequence ID" value="KAJ1150674.1"/>
    <property type="molecule type" value="Genomic_DNA"/>
</dbReference>
<dbReference type="AlphaFoldDB" id="A0AAV7RCY8"/>